<reference evidence="1 2" key="1">
    <citation type="submission" date="2015-11" db="EMBL/GenBank/DDBJ databases">
        <title>Exploring the genomic traits of fungus-feeding bacterial genus Collimonas.</title>
        <authorList>
            <person name="Song C."/>
            <person name="Schmidt R."/>
            <person name="de Jager V."/>
            <person name="Krzyzanowska D."/>
            <person name="Jongedijk E."/>
            <person name="Cankar K."/>
            <person name="Beekwilder J."/>
            <person name="van Veen A."/>
            <person name="de Boer W."/>
            <person name="van Veen J.A."/>
            <person name="Garbeva P."/>
        </authorList>
    </citation>
    <scope>NUCLEOTIDE SEQUENCE [LARGE SCALE GENOMIC DNA]</scope>
    <source>
        <strain evidence="1 2">Ter282</strain>
    </source>
</reference>
<name>A0A127PWR3_9BURK</name>
<organism evidence="1 2">
    <name type="scientific">Collimonas arenae</name>
    <dbReference type="NCBI Taxonomy" id="279058"/>
    <lineage>
        <taxon>Bacteria</taxon>
        <taxon>Pseudomonadati</taxon>
        <taxon>Pseudomonadota</taxon>
        <taxon>Betaproteobacteria</taxon>
        <taxon>Burkholderiales</taxon>
        <taxon>Oxalobacteraceae</taxon>
        <taxon>Collimonas</taxon>
    </lineage>
</organism>
<evidence type="ECO:0000313" key="1">
    <source>
        <dbReference type="EMBL" id="AMP12060.1"/>
    </source>
</evidence>
<gene>
    <name evidence="1" type="ORF">CAter282_4400</name>
</gene>
<dbReference type="AlphaFoldDB" id="A0A127PWR3"/>
<keyword evidence="2" id="KW-1185">Reference proteome</keyword>
<protein>
    <submittedName>
        <fullName evidence="1">Uncharacterized protein</fullName>
    </submittedName>
</protein>
<dbReference type="EMBL" id="CP013235">
    <property type="protein sequence ID" value="AMP12060.1"/>
    <property type="molecule type" value="Genomic_DNA"/>
</dbReference>
<sequence length="44" mass="4938">MNVNISNVLRASSEAFFQKIENASVKCAGVEQCRVDPSSWFMSR</sequence>
<proteinExistence type="predicted"/>
<evidence type="ECO:0000313" key="2">
    <source>
        <dbReference type="Proteomes" id="UP000071778"/>
    </source>
</evidence>
<accession>A0A127PWR3</accession>
<dbReference type="PATRIC" id="fig|279058.17.peg.4742"/>
<dbReference type="Proteomes" id="UP000071778">
    <property type="component" value="Chromosome"/>
</dbReference>